<evidence type="ECO:0000259" key="3">
    <source>
        <dbReference type="PROSITE" id="PS50842"/>
    </source>
</evidence>
<evidence type="ECO:0000313" key="5">
    <source>
        <dbReference type="Proteomes" id="UP000664132"/>
    </source>
</evidence>
<gene>
    <name evidence="4" type="ORF">IFR04_001193</name>
</gene>
<dbReference type="SUPFAM" id="SSF50685">
    <property type="entry name" value="Barwin-like endoglucanases"/>
    <property type="match status" value="1"/>
</dbReference>
<sequence>MRFSSSIAIAAAALPLAYGSVLAERATSGIATWYDGAVGACSFDGYTYPTGVYGTALGLNLWNTAAQCGACVSITNASGKKITAMVVDECPGGCAGKTFDLFPTAFSSLALPSAGEIPITWDYITCPITTPFKLRTKTGSSQYWFAIQVYNANQAITKLEVSADDGKTWKGCVRQTYNYWLLASGTGSATVQVRVTAKDGKVVTTKNVPTAEGQTVTAASNFV</sequence>
<protein>
    <recommendedName>
        <fullName evidence="3">Expansin-like EG45 domain-containing protein</fullName>
    </recommendedName>
</protein>
<proteinExistence type="predicted"/>
<dbReference type="PROSITE" id="PS50842">
    <property type="entry name" value="EXPANSIN_EG45"/>
    <property type="match status" value="1"/>
</dbReference>
<dbReference type="SUPFAM" id="SSF49590">
    <property type="entry name" value="PHL pollen allergen"/>
    <property type="match status" value="1"/>
</dbReference>
<reference evidence="4" key="1">
    <citation type="submission" date="2021-02" db="EMBL/GenBank/DDBJ databases">
        <title>Genome sequence Cadophora malorum strain M34.</title>
        <authorList>
            <person name="Stefanovic E."/>
            <person name="Vu D."/>
            <person name="Scully C."/>
            <person name="Dijksterhuis J."/>
            <person name="Roader J."/>
            <person name="Houbraken J."/>
        </authorList>
    </citation>
    <scope>NUCLEOTIDE SEQUENCE</scope>
    <source>
        <strain evidence="4">M34</strain>
    </source>
</reference>
<accession>A0A8H7WJ75</accession>
<dbReference type="InterPro" id="IPR051477">
    <property type="entry name" value="Expansin_CellWall"/>
</dbReference>
<dbReference type="PANTHER" id="PTHR31836">
    <property type="match status" value="1"/>
</dbReference>
<dbReference type="InterPro" id="IPR007112">
    <property type="entry name" value="Expansin/allergen_DPBB_dom"/>
</dbReference>
<dbReference type="InterPro" id="IPR036749">
    <property type="entry name" value="Expansin_CBD_sf"/>
</dbReference>
<dbReference type="CDD" id="cd22271">
    <property type="entry name" value="DPBB_EXP_N-like"/>
    <property type="match status" value="1"/>
</dbReference>
<dbReference type="InterPro" id="IPR009009">
    <property type="entry name" value="RlpA-like_DPBB"/>
</dbReference>
<dbReference type="InterPro" id="IPR036908">
    <property type="entry name" value="RlpA-like_sf"/>
</dbReference>
<dbReference type="EMBL" id="JAFJYH010000008">
    <property type="protein sequence ID" value="KAG4425731.1"/>
    <property type="molecule type" value="Genomic_DNA"/>
</dbReference>
<dbReference type="OrthoDB" id="406505at2759"/>
<name>A0A8H7WJ75_9HELO</name>
<dbReference type="PANTHER" id="PTHR31836:SF21">
    <property type="entry name" value="EXPANSIN-LIKE PROTEIN 7"/>
    <property type="match status" value="1"/>
</dbReference>
<keyword evidence="1 2" id="KW-0732">Signal</keyword>
<dbReference type="NCBIfam" id="NF041144">
    <property type="entry name" value="expansin_EXLX1"/>
    <property type="match status" value="1"/>
</dbReference>
<feature type="chain" id="PRO_5034525519" description="Expansin-like EG45 domain-containing protein" evidence="2">
    <location>
        <begin position="24"/>
        <end position="223"/>
    </location>
</feature>
<comment type="caution">
    <text evidence="4">The sequence shown here is derived from an EMBL/GenBank/DDBJ whole genome shotgun (WGS) entry which is preliminary data.</text>
</comment>
<evidence type="ECO:0000256" key="1">
    <source>
        <dbReference type="ARBA" id="ARBA00022729"/>
    </source>
</evidence>
<dbReference type="Pfam" id="PF03330">
    <property type="entry name" value="DPBB_1"/>
    <property type="match status" value="1"/>
</dbReference>
<dbReference type="Gene3D" id="2.40.40.10">
    <property type="entry name" value="RlpA-like domain"/>
    <property type="match status" value="1"/>
</dbReference>
<evidence type="ECO:0000313" key="4">
    <source>
        <dbReference type="EMBL" id="KAG4425731.1"/>
    </source>
</evidence>
<dbReference type="Gene3D" id="2.60.40.760">
    <property type="entry name" value="Expansin, cellulose-binding-like domain"/>
    <property type="match status" value="1"/>
</dbReference>
<dbReference type="InterPro" id="IPR007117">
    <property type="entry name" value="Expansin_CBD"/>
</dbReference>
<dbReference type="Proteomes" id="UP000664132">
    <property type="component" value="Unassembled WGS sequence"/>
</dbReference>
<dbReference type="InterPro" id="IPR049818">
    <property type="entry name" value="Expansin_EXLX1-like"/>
</dbReference>
<dbReference type="Pfam" id="PF01357">
    <property type="entry name" value="Expansin_C"/>
    <property type="match status" value="1"/>
</dbReference>
<feature type="domain" description="Expansin-like EG45" evidence="3">
    <location>
        <begin position="35"/>
        <end position="126"/>
    </location>
</feature>
<organism evidence="4 5">
    <name type="scientific">Cadophora malorum</name>
    <dbReference type="NCBI Taxonomy" id="108018"/>
    <lineage>
        <taxon>Eukaryota</taxon>
        <taxon>Fungi</taxon>
        <taxon>Dikarya</taxon>
        <taxon>Ascomycota</taxon>
        <taxon>Pezizomycotina</taxon>
        <taxon>Leotiomycetes</taxon>
        <taxon>Helotiales</taxon>
        <taxon>Ploettnerulaceae</taxon>
        <taxon>Cadophora</taxon>
    </lineage>
</organism>
<dbReference type="AlphaFoldDB" id="A0A8H7WJ75"/>
<evidence type="ECO:0000256" key="2">
    <source>
        <dbReference type="SAM" id="SignalP"/>
    </source>
</evidence>
<feature type="signal peptide" evidence="2">
    <location>
        <begin position="1"/>
        <end position="23"/>
    </location>
</feature>
<keyword evidence="5" id="KW-1185">Reference proteome</keyword>